<name>A0ABD1LLD1_9FABA</name>
<gene>
    <name evidence="1" type="ORF">Fmac_023375</name>
</gene>
<evidence type="ECO:0000313" key="1">
    <source>
        <dbReference type="EMBL" id="KAL2324317.1"/>
    </source>
</evidence>
<reference evidence="1 2" key="1">
    <citation type="submission" date="2024-08" db="EMBL/GenBank/DDBJ databases">
        <title>Insights into the chromosomal genome structure of Flemingia macrophylla.</title>
        <authorList>
            <person name="Ding Y."/>
            <person name="Zhao Y."/>
            <person name="Bi W."/>
            <person name="Wu M."/>
            <person name="Zhao G."/>
            <person name="Gong Y."/>
            <person name="Li W."/>
            <person name="Zhang P."/>
        </authorList>
    </citation>
    <scope>NUCLEOTIDE SEQUENCE [LARGE SCALE GENOMIC DNA]</scope>
    <source>
        <strain evidence="1">DYQJB</strain>
        <tissue evidence="1">Leaf</tissue>
    </source>
</reference>
<dbReference type="Proteomes" id="UP001603857">
    <property type="component" value="Unassembled WGS sequence"/>
</dbReference>
<dbReference type="AlphaFoldDB" id="A0ABD1LLD1"/>
<protein>
    <submittedName>
        <fullName evidence="1">Uncharacterized protein</fullName>
    </submittedName>
</protein>
<accession>A0ABD1LLD1</accession>
<keyword evidence="2" id="KW-1185">Reference proteome</keyword>
<proteinExistence type="predicted"/>
<organism evidence="1 2">
    <name type="scientific">Flemingia macrophylla</name>
    <dbReference type="NCBI Taxonomy" id="520843"/>
    <lineage>
        <taxon>Eukaryota</taxon>
        <taxon>Viridiplantae</taxon>
        <taxon>Streptophyta</taxon>
        <taxon>Embryophyta</taxon>
        <taxon>Tracheophyta</taxon>
        <taxon>Spermatophyta</taxon>
        <taxon>Magnoliopsida</taxon>
        <taxon>eudicotyledons</taxon>
        <taxon>Gunneridae</taxon>
        <taxon>Pentapetalae</taxon>
        <taxon>rosids</taxon>
        <taxon>fabids</taxon>
        <taxon>Fabales</taxon>
        <taxon>Fabaceae</taxon>
        <taxon>Papilionoideae</taxon>
        <taxon>50 kb inversion clade</taxon>
        <taxon>NPAAA clade</taxon>
        <taxon>indigoferoid/millettioid clade</taxon>
        <taxon>Phaseoleae</taxon>
        <taxon>Flemingia</taxon>
    </lineage>
</organism>
<evidence type="ECO:0000313" key="2">
    <source>
        <dbReference type="Proteomes" id="UP001603857"/>
    </source>
</evidence>
<comment type="caution">
    <text evidence="1">The sequence shown here is derived from an EMBL/GenBank/DDBJ whole genome shotgun (WGS) entry which is preliminary data.</text>
</comment>
<dbReference type="EMBL" id="JBGMDY010000008">
    <property type="protein sequence ID" value="KAL2324317.1"/>
    <property type="molecule type" value="Genomic_DNA"/>
</dbReference>
<sequence length="77" mass="9106">MFDTLLWALLKPEVHTQGKQGQDVTRLEVALEKECSTSSRLRHQSSKFELIWLHHEKLTWRKRIIVKKRRVLLVAGT</sequence>